<dbReference type="Proteomes" id="UP000177594">
    <property type="component" value="Unassembled WGS sequence"/>
</dbReference>
<evidence type="ECO:0000313" key="2">
    <source>
        <dbReference type="Proteomes" id="UP000177594"/>
    </source>
</evidence>
<sequence length="140" mass="16551">MVYWDNFGVIFVRKGSGNDEIIRKYGLNIKYFNDLVESVLRKYNPDEIPDLVKNYQEAISRQPDLLLARYRLGLIYQQLSSCPMAVNQFKELIKIDNKLGSAHFRLAECYQKAGDFISAISEEELGRKYFKEEKWWKGRR</sequence>
<evidence type="ECO:0000313" key="1">
    <source>
        <dbReference type="EMBL" id="OGM99480.1"/>
    </source>
</evidence>
<dbReference type="AlphaFoldDB" id="A0A1F8EF73"/>
<dbReference type="EMBL" id="MGIZ01000018">
    <property type="protein sequence ID" value="OGM99480.1"/>
    <property type="molecule type" value="Genomic_DNA"/>
</dbReference>
<protein>
    <submittedName>
        <fullName evidence="1">Uncharacterized protein</fullName>
    </submittedName>
</protein>
<name>A0A1F8EF73_9BACT</name>
<dbReference type="InterPro" id="IPR011990">
    <property type="entry name" value="TPR-like_helical_dom_sf"/>
</dbReference>
<organism evidence="1 2">
    <name type="scientific">Candidatus Yanofskybacteria bacterium RIFCSPHIGHO2_01_FULL_39_8b</name>
    <dbReference type="NCBI Taxonomy" id="1802659"/>
    <lineage>
        <taxon>Bacteria</taxon>
        <taxon>Candidatus Yanofskyibacteriota</taxon>
    </lineage>
</organism>
<reference evidence="1 2" key="1">
    <citation type="journal article" date="2016" name="Nat. Commun.">
        <title>Thousands of microbial genomes shed light on interconnected biogeochemical processes in an aquifer system.</title>
        <authorList>
            <person name="Anantharaman K."/>
            <person name="Brown C.T."/>
            <person name="Hug L.A."/>
            <person name="Sharon I."/>
            <person name="Castelle C.J."/>
            <person name="Probst A.J."/>
            <person name="Thomas B.C."/>
            <person name="Singh A."/>
            <person name="Wilkins M.J."/>
            <person name="Karaoz U."/>
            <person name="Brodie E.L."/>
            <person name="Williams K.H."/>
            <person name="Hubbard S.S."/>
            <person name="Banfield J.F."/>
        </authorList>
    </citation>
    <scope>NUCLEOTIDE SEQUENCE [LARGE SCALE GENOMIC DNA]</scope>
</reference>
<comment type="caution">
    <text evidence="1">The sequence shown here is derived from an EMBL/GenBank/DDBJ whole genome shotgun (WGS) entry which is preliminary data.</text>
</comment>
<dbReference type="Gene3D" id="1.25.40.10">
    <property type="entry name" value="Tetratricopeptide repeat domain"/>
    <property type="match status" value="1"/>
</dbReference>
<proteinExistence type="predicted"/>
<accession>A0A1F8EF73</accession>
<dbReference type="SUPFAM" id="SSF48452">
    <property type="entry name" value="TPR-like"/>
    <property type="match status" value="1"/>
</dbReference>
<gene>
    <name evidence="1" type="ORF">A2817_02605</name>
</gene>